<dbReference type="GO" id="GO:0005886">
    <property type="term" value="C:plasma membrane"/>
    <property type="evidence" value="ECO:0007669"/>
    <property type="project" value="UniProtKB-SubCell"/>
</dbReference>
<reference evidence="18" key="2">
    <citation type="journal article" date="2017" name="Nat. Plants">
        <title>The Aegilops tauschii genome reveals multiple impacts of transposons.</title>
        <authorList>
            <person name="Zhao G."/>
            <person name="Zou C."/>
            <person name="Li K."/>
            <person name="Wang K."/>
            <person name="Li T."/>
            <person name="Gao L."/>
            <person name="Zhang X."/>
            <person name="Wang H."/>
            <person name="Yang Z."/>
            <person name="Liu X."/>
            <person name="Jiang W."/>
            <person name="Mao L."/>
            <person name="Kong X."/>
            <person name="Jiao Y."/>
            <person name="Jia J."/>
        </authorList>
    </citation>
    <scope>NUCLEOTIDE SEQUENCE [LARGE SCALE GENOMIC DNA]</scope>
    <source>
        <strain evidence="18">cv. AL8/78</strain>
    </source>
</reference>
<reference evidence="17" key="3">
    <citation type="journal article" date="2017" name="Nature">
        <title>Genome sequence of the progenitor of the wheat D genome Aegilops tauschii.</title>
        <authorList>
            <person name="Luo M.C."/>
            <person name="Gu Y.Q."/>
            <person name="Puiu D."/>
            <person name="Wang H."/>
            <person name="Twardziok S.O."/>
            <person name="Deal K.R."/>
            <person name="Huo N."/>
            <person name="Zhu T."/>
            <person name="Wang L."/>
            <person name="Wang Y."/>
            <person name="McGuire P.E."/>
            <person name="Liu S."/>
            <person name="Long H."/>
            <person name="Ramasamy R.K."/>
            <person name="Rodriguez J.C."/>
            <person name="Van S.L."/>
            <person name="Yuan L."/>
            <person name="Wang Z."/>
            <person name="Xia Z."/>
            <person name="Xiao L."/>
            <person name="Anderson O.D."/>
            <person name="Ouyang S."/>
            <person name="Liang Y."/>
            <person name="Zimin A.V."/>
            <person name="Pertea G."/>
            <person name="Qi P."/>
            <person name="Bennetzen J.L."/>
            <person name="Dai X."/>
            <person name="Dawson M.W."/>
            <person name="Muller H.G."/>
            <person name="Kugler K."/>
            <person name="Rivarola-Duarte L."/>
            <person name="Spannagl M."/>
            <person name="Mayer K.F.X."/>
            <person name="Lu F.H."/>
            <person name="Bevan M.W."/>
            <person name="Leroy P."/>
            <person name="Li P."/>
            <person name="You F.M."/>
            <person name="Sun Q."/>
            <person name="Liu Z."/>
            <person name="Lyons E."/>
            <person name="Wicker T."/>
            <person name="Salzberg S.L."/>
            <person name="Devos K.M."/>
            <person name="Dvorak J."/>
        </authorList>
    </citation>
    <scope>NUCLEOTIDE SEQUENCE [LARGE SCALE GENOMIC DNA]</scope>
    <source>
        <strain evidence="17">cv. AL8/78</strain>
    </source>
</reference>
<dbReference type="FunFam" id="1.10.510.10:FF:000240">
    <property type="entry name" value="Lectin-domain containing receptor kinase A4.3"/>
    <property type="match status" value="1"/>
</dbReference>
<dbReference type="InterPro" id="IPR050528">
    <property type="entry name" value="L-type_Lectin-RKs"/>
</dbReference>
<dbReference type="STRING" id="200361.A0A453LHR1"/>
<dbReference type="GO" id="GO:0004672">
    <property type="term" value="F:protein kinase activity"/>
    <property type="evidence" value="ECO:0007669"/>
    <property type="project" value="InterPro"/>
</dbReference>
<sequence>MAISSVWIIPPLLLLLMVSDTVPWNSRGALRSYKEKDVMDEYYYPIPSFCNTPREEAGWVSEMLDSQESLSHDSDMDWVFKPHNSTAPVGICEADYKMYYAYLMRIHLCTRRMRRVDGDISNSLSFGGFFVAGVLLFLSVLSSCIAGLVSWWFSRRRGEQSNEERGGGSMPRPQFEEPAVPRRYRYAELAAATGNFAENQRIGQGGFGWVYRGFLNNGGAGRHVAVKALSPESSAQGRREFEAEVKTTTRLSHRNIVQLLGWCECDGGGLLLVYELVPGGNLDKRLHSPAPDRLLTWEERLEIALGLGSALRYLHTEVEQYCVVHGDIKSSNVMIDSSGEAKLGDFGLARLLQHGADPRTTEVVAGTIGYIDPEFVNSRRPCAESDVYSFGVLLLEIASGRRPTPPAGKPGGASASATLLGRVRDMHDRKAVLDAADVRLAGDFDEQEMERVLVTGLWCAHPDGSQRPSMVQVMSFLKPEDAQLRVPPPTHRVLELETSHGSTRSSVASTTYHTPPDSGYLMTEQ</sequence>
<dbReference type="Proteomes" id="UP000015105">
    <property type="component" value="Chromosome 5D"/>
</dbReference>
<dbReference type="RefSeq" id="XP_020173667.3">
    <property type="nucleotide sequence ID" value="XM_020318078.4"/>
</dbReference>
<evidence type="ECO:0000256" key="1">
    <source>
        <dbReference type="ARBA" id="ARBA00004251"/>
    </source>
</evidence>
<dbReference type="Gramene" id="AET5Gv20777500.1">
    <property type="protein sequence ID" value="AET5Gv20777500.1"/>
    <property type="gene ID" value="AET5Gv20777500"/>
</dbReference>
<accession>A0A453LHR1</accession>
<feature type="domain" description="Protein kinase" evidence="16">
    <location>
        <begin position="196"/>
        <end position="477"/>
    </location>
</feature>
<dbReference type="GO" id="GO:0005524">
    <property type="term" value="F:ATP binding"/>
    <property type="evidence" value="ECO:0007669"/>
    <property type="project" value="UniProtKB-KW"/>
</dbReference>
<dbReference type="Gene3D" id="1.10.510.10">
    <property type="entry name" value="Transferase(Phosphotransferase) domain 1"/>
    <property type="match status" value="1"/>
</dbReference>
<reference evidence="17" key="5">
    <citation type="journal article" date="2021" name="G3 (Bethesda)">
        <title>Aegilops tauschii genome assembly Aet v5.0 features greater sequence contiguity and improved annotation.</title>
        <authorList>
            <person name="Wang L."/>
            <person name="Zhu T."/>
            <person name="Rodriguez J.C."/>
            <person name="Deal K.R."/>
            <person name="Dubcovsky J."/>
            <person name="McGuire P.E."/>
            <person name="Lux T."/>
            <person name="Spannagl M."/>
            <person name="Mayer K.F.X."/>
            <person name="Baldrich P."/>
            <person name="Meyers B.C."/>
            <person name="Huo N."/>
            <person name="Gu Y.Q."/>
            <person name="Zhou H."/>
            <person name="Devos K.M."/>
            <person name="Bennetzen J.L."/>
            <person name="Unver T."/>
            <person name="Budak H."/>
            <person name="Gulick P.J."/>
            <person name="Galiba G."/>
            <person name="Kalapos B."/>
            <person name="Nelson D.R."/>
            <person name="Li P."/>
            <person name="You F.M."/>
            <person name="Luo M.C."/>
            <person name="Dvorak J."/>
        </authorList>
    </citation>
    <scope>NUCLEOTIDE SEQUENCE [LARGE SCALE GENOMIC DNA]</scope>
    <source>
        <strain evidence="17">cv. AL8/78</strain>
    </source>
</reference>
<dbReference type="Pfam" id="PF07714">
    <property type="entry name" value="PK_Tyr_Ser-Thr"/>
    <property type="match status" value="1"/>
</dbReference>
<protein>
    <recommendedName>
        <fullName evidence="16">Protein kinase domain-containing protein</fullName>
    </recommendedName>
</protein>
<name>A0A453LHR1_AEGTS</name>
<organism evidence="17 18">
    <name type="scientific">Aegilops tauschii subsp. strangulata</name>
    <name type="common">Goatgrass</name>
    <dbReference type="NCBI Taxonomy" id="200361"/>
    <lineage>
        <taxon>Eukaryota</taxon>
        <taxon>Viridiplantae</taxon>
        <taxon>Streptophyta</taxon>
        <taxon>Embryophyta</taxon>
        <taxon>Tracheophyta</taxon>
        <taxon>Spermatophyta</taxon>
        <taxon>Magnoliopsida</taxon>
        <taxon>Liliopsida</taxon>
        <taxon>Poales</taxon>
        <taxon>Poaceae</taxon>
        <taxon>BOP clade</taxon>
        <taxon>Pooideae</taxon>
        <taxon>Triticodae</taxon>
        <taxon>Triticeae</taxon>
        <taxon>Triticinae</taxon>
        <taxon>Aegilops</taxon>
    </lineage>
</organism>
<dbReference type="CDD" id="cd14066">
    <property type="entry name" value="STKc_IRAK"/>
    <property type="match status" value="1"/>
</dbReference>
<comment type="similarity">
    <text evidence="3">In the C-terminal section; belongs to the protein kinase superfamily. Ser/Thr protein kinase family.</text>
</comment>
<proteinExistence type="inferred from homology"/>
<evidence type="ECO:0000256" key="8">
    <source>
        <dbReference type="ARBA" id="ARBA00022840"/>
    </source>
</evidence>
<dbReference type="Gene3D" id="3.30.200.20">
    <property type="entry name" value="Phosphorylase Kinase, domain 1"/>
    <property type="match status" value="1"/>
</dbReference>
<evidence type="ECO:0000259" key="16">
    <source>
        <dbReference type="PROSITE" id="PS50011"/>
    </source>
</evidence>
<evidence type="ECO:0000313" key="17">
    <source>
        <dbReference type="EnsemblPlants" id="AET5Gv20777500.1"/>
    </source>
</evidence>
<evidence type="ECO:0000256" key="6">
    <source>
        <dbReference type="ARBA" id="ARBA00022729"/>
    </source>
</evidence>
<dbReference type="SMART" id="SM00220">
    <property type="entry name" value="S_TKc"/>
    <property type="match status" value="1"/>
</dbReference>
<keyword evidence="8" id="KW-0067">ATP-binding</keyword>
<feature type="chain" id="PRO_5019300163" description="Protein kinase domain-containing protein" evidence="15">
    <location>
        <begin position="24"/>
        <end position="525"/>
    </location>
</feature>
<evidence type="ECO:0000256" key="7">
    <source>
        <dbReference type="ARBA" id="ARBA00022741"/>
    </source>
</evidence>
<dbReference type="PANTHER" id="PTHR27007">
    <property type="match status" value="1"/>
</dbReference>
<comment type="similarity">
    <text evidence="2">In the N-terminal section; belongs to the leguminous lectin family.</text>
</comment>
<keyword evidence="6 15" id="KW-0732">Signal</keyword>
<dbReference type="InterPro" id="IPR001245">
    <property type="entry name" value="Ser-Thr/Tyr_kinase_cat_dom"/>
</dbReference>
<evidence type="ECO:0000313" key="18">
    <source>
        <dbReference type="Proteomes" id="UP000015105"/>
    </source>
</evidence>
<evidence type="ECO:0000256" key="14">
    <source>
        <dbReference type="SAM" id="Phobius"/>
    </source>
</evidence>
<feature type="transmembrane region" description="Helical" evidence="14">
    <location>
        <begin position="129"/>
        <end position="153"/>
    </location>
</feature>
<dbReference type="InterPro" id="IPR000719">
    <property type="entry name" value="Prot_kinase_dom"/>
</dbReference>
<keyword evidence="18" id="KW-1185">Reference proteome</keyword>
<keyword evidence="10 14" id="KW-0472">Membrane</keyword>
<keyword evidence="7" id="KW-0547">Nucleotide-binding</keyword>
<evidence type="ECO:0000256" key="11">
    <source>
        <dbReference type="ARBA" id="ARBA00023170"/>
    </source>
</evidence>
<keyword evidence="12" id="KW-0325">Glycoprotein</keyword>
<dbReference type="SUPFAM" id="SSF56112">
    <property type="entry name" value="Protein kinase-like (PK-like)"/>
    <property type="match status" value="1"/>
</dbReference>
<dbReference type="AlphaFoldDB" id="A0A453LHR1"/>
<evidence type="ECO:0000256" key="9">
    <source>
        <dbReference type="ARBA" id="ARBA00022989"/>
    </source>
</evidence>
<evidence type="ECO:0000256" key="15">
    <source>
        <dbReference type="SAM" id="SignalP"/>
    </source>
</evidence>
<feature type="compositionally biased region" description="Polar residues" evidence="13">
    <location>
        <begin position="499"/>
        <end position="513"/>
    </location>
</feature>
<dbReference type="PROSITE" id="PS00108">
    <property type="entry name" value="PROTEIN_KINASE_ST"/>
    <property type="match status" value="1"/>
</dbReference>
<keyword evidence="4" id="KW-1003">Cell membrane</keyword>
<reference evidence="18" key="1">
    <citation type="journal article" date="2014" name="Science">
        <title>Ancient hybridizations among the ancestral genomes of bread wheat.</title>
        <authorList>
            <consortium name="International Wheat Genome Sequencing Consortium,"/>
            <person name="Marcussen T."/>
            <person name="Sandve S.R."/>
            <person name="Heier L."/>
            <person name="Spannagl M."/>
            <person name="Pfeifer M."/>
            <person name="Jakobsen K.S."/>
            <person name="Wulff B.B."/>
            <person name="Steuernagel B."/>
            <person name="Mayer K.F."/>
            <person name="Olsen O.A."/>
        </authorList>
    </citation>
    <scope>NUCLEOTIDE SEQUENCE [LARGE SCALE GENOMIC DNA]</scope>
    <source>
        <strain evidence="18">cv. AL8/78</strain>
    </source>
</reference>
<dbReference type="EnsemblPlants" id="AET5Gv20777500.1">
    <property type="protein sequence ID" value="AET5Gv20777500.1"/>
    <property type="gene ID" value="AET5Gv20777500"/>
</dbReference>
<dbReference type="InterPro" id="IPR011009">
    <property type="entry name" value="Kinase-like_dom_sf"/>
</dbReference>
<dbReference type="GO" id="GO:0002229">
    <property type="term" value="P:defense response to oomycetes"/>
    <property type="evidence" value="ECO:0007669"/>
    <property type="project" value="UniProtKB-ARBA"/>
</dbReference>
<keyword evidence="11" id="KW-0675">Receptor</keyword>
<dbReference type="InterPro" id="IPR008271">
    <property type="entry name" value="Ser/Thr_kinase_AS"/>
</dbReference>
<feature type="region of interest" description="Disordered" evidence="13">
    <location>
        <begin position="496"/>
        <end position="525"/>
    </location>
</feature>
<reference evidence="17" key="4">
    <citation type="submission" date="2019-03" db="UniProtKB">
        <authorList>
            <consortium name="EnsemblPlants"/>
        </authorList>
    </citation>
    <scope>IDENTIFICATION</scope>
</reference>
<comment type="subcellular location">
    <subcellularLocation>
        <location evidence="1">Cell membrane</location>
        <topology evidence="1">Single-pass type I membrane protein</topology>
    </subcellularLocation>
</comment>
<feature type="signal peptide" evidence="15">
    <location>
        <begin position="1"/>
        <end position="23"/>
    </location>
</feature>
<evidence type="ECO:0000256" key="12">
    <source>
        <dbReference type="ARBA" id="ARBA00023180"/>
    </source>
</evidence>
<evidence type="ECO:0000256" key="13">
    <source>
        <dbReference type="SAM" id="MobiDB-lite"/>
    </source>
</evidence>
<evidence type="ECO:0000256" key="10">
    <source>
        <dbReference type="ARBA" id="ARBA00023136"/>
    </source>
</evidence>
<keyword evidence="9 14" id="KW-1133">Transmembrane helix</keyword>
<dbReference type="GeneID" id="109759257"/>
<keyword evidence="5 14" id="KW-0812">Transmembrane</keyword>
<evidence type="ECO:0000256" key="3">
    <source>
        <dbReference type="ARBA" id="ARBA00010217"/>
    </source>
</evidence>
<dbReference type="PROSITE" id="PS50011">
    <property type="entry name" value="PROTEIN_KINASE_DOM"/>
    <property type="match status" value="1"/>
</dbReference>
<evidence type="ECO:0000256" key="4">
    <source>
        <dbReference type="ARBA" id="ARBA00022475"/>
    </source>
</evidence>
<evidence type="ECO:0000256" key="2">
    <source>
        <dbReference type="ARBA" id="ARBA00008536"/>
    </source>
</evidence>
<evidence type="ECO:0000256" key="5">
    <source>
        <dbReference type="ARBA" id="ARBA00022692"/>
    </source>
</evidence>